<evidence type="ECO:0000259" key="4">
    <source>
        <dbReference type="PROSITE" id="PS51184"/>
    </source>
</evidence>
<dbReference type="PANTHER" id="PTHR12549">
    <property type="entry name" value="JMJC DOMAIN-CONTAINING HISTONE DEMETHYLATION PROTEIN"/>
    <property type="match status" value="1"/>
</dbReference>
<dbReference type="Gene3D" id="2.60.120.650">
    <property type="entry name" value="Cupin"/>
    <property type="match status" value="1"/>
</dbReference>
<dbReference type="GO" id="GO:0046872">
    <property type="term" value="F:metal ion binding"/>
    <property type="evidence" value="ECO:0007669"/>
    <property type="project" value="UniProtKB-KW"/>
</dbReference>
<evidence type="ECO:0000256" key="2">
    <source>
        <dbReference type="ARBA" id="ARBA00022723"/>
    </source>
</evidence>
<sequence>DIIHQRWAFITPDMEEDILRDIGVQGFKFTQHVGEAVLIPAGAPHQVSNQSSCIKVATDFCSPAGLDATFQVSQIWRDQ</sequence>
<dbReference type="PANTHER" id="PTHR12549:SF38">
    <property type="entry name" value="JMJC DOMAIN-CONTAINING HISTONE DEMETHYLASE 2, ISOFORM A"/>
    <property type="match status" value="1"/>
</dbReference>
<dbReference type="HOGENOM" id="CLU_183429_0_0_1"/>
<accession>A0A0C3S3L3</accession>
<protein>
    <recommendedName>
        <fullName evidence="4">JmjC domain-containing protein</fullName>
    </recommendedName>
</protein>
<evidence type="ECO:0000256" key="3">
    <source>
        <dbReference type="ARBA" id="ARBA00023242"/>
    </source>
</evidence>
<feature type="non-terminal residue" evidence="5">
    <location>
        <position position="1"/>
    </location>
</feature>
<dbReference type="GO" id="GO:0000118">
    <property type="term" value="C:histone deacetylase complex"/>
    <property type="evidence" value="ECO:0007669"/>
    <property type="project" value="TreeGrafter"/>
</dbReference>
<dbReference type="Pfam" id="PF02373">
    <property type="entry name" value="JmjC"/>
    <property type="match status" value="1"/>
</dbReference>
<dbReference type="InterPro" id="IPR045109">
    <property type="entry name" value="LSDs-like"/>
</dbReference>
<dbReference type="GO" id="GO:0032454">
    <property type="term" value="F:histone H3K9 demethylase activity"/>
    <property type="evidence" value="ECO:0007669"/>
    <property type="project" value="InterPro"/>
</dbReference>
<dbReference type="GO" id="GO:0031490">
    <property type="term" value="F:chromatin DNA binding"/>
    <property type="evidence" value="ECO:0007669"/>
    <property type="project" value="TreeGrafter"/>
</dbReference>
<keyword evidence="3" id="KW-0539">Nucleus</keyword>
<dbReference type="InterPro" id="IPR003347">
    <property type="entry name" value="JmjC_dom"/>
</dbReference>
<dbReference type="Proteomes" id="UP000053257">
    <property type="component" value="Unassembled WGS sequence"/>
</dbReference>
<evidence type="ECO:0000313" key="6">
    <source>
        <dbReference type="Proteomes" id="UP000053257"/>
    </source>
</evidence>
<dbReference type="OrthoDB" id="2754979at2759"/>
<dbReference type="GO" id="GO:0000785">
    <property type="term" value="C:chromatin"/>
    <property type="evidence" value="ECO:0007669"/>
    <property type="project" value="TreeGrafter"/>
</dbReference>
<gene>
    <name evidence="5" type="ORF">PHLGIDRAFT_57358</name>
</gene>
<dbReference type="GO" id="GO:0003712">
    <property type="term" value="F:transcription coregulator activity"/>
    <property type="evidence" value="ECO:0007669"/>
    <property type="project" value="TreeGrafter"/>
</dbReference>
<dbReference type="PROSITE" id="PS51184">
    <property type="entry name" value="JMJC"/>
    <property type="match status" value="1"/>
</dbReference>
<proteinExistence type="predicted"/>
<dbReference type="SUPFAM" id="SSF51197">
    <property type="entry name" value="Clavaminate synthase-like"/>
    <property type="match status" value="1"/>
</dbReference>
<dbReference type="STRING" id="745531.A0A0C3S3L3"/>
<organism evidence="5 6">
    <name type="scientific">Phlebiopsis gigantea (strain 11061_1 CR5-6)</name>
    <name type="common">White-rot fungus</name>
    <name type="synonym">Peniophora gigantea</name>
    <dbReference type="NCBI Taxonomy" id="745531"/>
    <lineage>
        <taxon>Eukaryota</taxon>
        <taxon>Fungi</taxon>
        <taxon>Dikarya</taxon>
        <taxon>Basidiomycota</taxon>
        <taxon>Agaricomycotina</taxon>
        <taxon>Agaricomycetes</taxon>
        <taxon>Polyporales</taxon>
        <taxon>Phanerochaetaceae</taxon>
        <taxon>Phlebiopsis</taxon>
    </lineage>
</organism>
<comment type="subcellular location">
    <subcellularLocation>
        <location evidence="1">Nucleus</location>
    </subcellularLocation>
</comment>
<keyword evidence="2" id="KW-0479">Metal-binding</keyword>
<name>A0A0C3S3L3_PHLG1</name>
<keyword evidence="6" id="KW-1185">Reference proteome</keyword>
<feature type="non-terminal residue" evidence="5">
    <location>
        <position position="79"/>
    </location>
</feature>
<dbReference type="GO" id="GO:0006357">
    <property type="term" value="P:regulation of transcription by RNA polymerase II"/>
    <property type="evidence" value="ECO:0007669"/>
    <property type="project" value="TreeGrafter"/>
</dbReference>
<feature type="domain" description="JmjC" evidence="4">
    <location>
        <begin position="1"/>
        <end position="77"/>
    </location>
</feature>
<dbReference type="EMBL" id="KN840672">
    <property type="protein sequence ID" value="KIP02480.1"/>
    <property type="molecule type" value="Genomic_DNA"/>
</dbReference>
<reference evidence="5 6" key="1">
    <citation type="journal article" date="2014" name="PLoS Genet.">
        <title>Analysis of the Phlebiopsis gigantea genome, transcriptome and secretome provides insight into its pioneer colonization strategies of wood.</title>
        <authorList>
            <person name="Hori C."/>
            <person name="Ishida T."/>
            <person name="Igarashi K."/>
            <person name="Samejima M."/>
            <person name="Suzuki H."/>
            <person name="Master E."/>
            <person name="Ferreira P."/>
            <person name="Ruiz-Duenas F.J."/>
            <person name="Held B."/>
            <person name="Canessa P."/>
            <person name="Larrondo L.F."/>
            <person name="Schmoll M."/>
            <person name="Druzhinina I.S."/>
            <person name="Kubicek C.P."/>
            <person name="Gaskell J.A."/>
            <person name="Kersten P."/>
            <person name="St John F."/>
            <person name="Glasner J."/>
            <person name="Sabat G."/>
            <person name="Splinter BonDurant S."/>
            <person name="Syed K."/>
            <person name="Yadav J."/>
            <person name="Mgbeahuruike A.C."/>
            <person name="Kovalchuk A."/>
            <person name="Asiegbu F.O."/>
            <person name="Lackner G."/>
            <person name="Hoffmeister D."/>
            <person name="Rencoret J."/>
            <person name="Gutierrez A."/>
            <person name="Sun H."/>
            <person name="Lindquist E."/>
            <person name="Barry K."/>
            <person name="Riley R."/>
            <person name="Grigoriev I.V."/>
            <person name="Henrissat B."/>
            <person name="Kues U."/>
            <person name="Berka R.M."/>
            <person name="Martinez A.T."/>
            <person name="Covert S.F."/>
            <person name="Blanchette R.A."/>
            <person name="Cullen D."/>
        </authorList>
    </citation>
    <scope>NUCLEOTIDE SEQUENCE [LARGE SCALE GENOMIC DNA]</scope>
    <source>
        <strain evidence="5 6">11061_1 CR5-6</strain>
    </source>
</reference>
<dbReference type="AlphaFoldDB" id="A0A0C3S3L3"/>
<evidence type="ECO:0000313" key="5">
    <source>
        <dbReference type="EMBL" id="KIP02480.1"/>
    </source>
</evidence>
<evidence type="ECO:0000256" key="1">
    <source>
        <dbReference type="ARBA" id="ARBA00004123"/>
    </source>
</evidence>